<dbReference type="SUPFAM" id="SSF49464">
    <property type="entry name" value="Carboxypeptidase regulatory domain-like"/>
    <property type="match status" value="1"/>
</dbReference>
<keyword evidence="12" id="KW-0675">Receptor</keyword>
<evidence type="ECO:0000256" key="10">
    <source>
        <dbReference type="ARBA" id="ARBA00023237"/>
    </source>
</evidence>
<dbReference type="InterPro" id="IPR036942">
    <property type="entry name" value="Beta-barrel_TonB_sf"/>
</dbReference>
<dbReference type="EMBL" id="JAUJEB010000001">
    <property type="protein sequence ID" value="MDN5211012.1"/>
    <property type="molecule type" value="Genomic_DNA"/>
</dbReference>
<dbReference type="InterPro" id="IPR008969">
    <property type="entry name" value="CarboxyPept-like_regulatory"/>
</dbReference>
<name>A0ABT8KZV2_9BACT</name>
<keyword evidence="4" id="KW-0410">Iron transport</keyword>
<dbReference type="InterPro" id="IPR037066">
    <property type="entry name" value="Plug_dom_sf"/>
</dbReference>
<keyword evidence="3" id="KW-1134">Transmembrane beta strand</keyword>
<keyword evidence="2" id="KW-0813">Transport</keyword>
<evidence type="ECO:0000313" key="12">
    <source>
        <dbReference type="EMBL" id="MDN5211012.1"/>
    </source>
</evidence>
<dbReference type="Gene3D" id="2.170.130.10">
    <property type="entry name" value="TonB-dependent receptor, plug domain"/>
    <property type="match status" value="1"/>
</dbReference>
<dbReference type="InterPro" id="IPR012910">
    <property type="entry name" value="Plug_dom"/>
</dbReference>
<organism evidence="12 13">
    <name type="scientific">Agaribacillus aureus</name>
    <dbReference type="NCBI Taxonomy" id="3051825"/>
    <lineage>
        <taxon>Bacteria</taxon>
        <taxon>Pseudomonadati</taxon>
        <taxon>Bacteroidota</taxon>
        <taxon>Cytophagia</taxon>
        <taxon>Cytophagales</taxon>
        <taxon>Splendidivirgaceae</taxon>
        <taxon>Agaribacillus</taxon>
    </lineage>
</organism>
<sequence length="924" mass="104172">MKKTGLQLILFIFLVANGLNAQEKPSFQGSYQQTYFIDMIEDLESRYDLKFLFGPELDSTIVDLEFSDVSLDKMVEKISITSNINFYVKNSTMVIATGKYKIKETLNPAIFNVRQLEKKAPSPDQESILDNIREIAELDRDNRMENQLIEIGKAINRFDGKTAIIDGFVKEAKTGEPVIGASVFKKSPLVGVITDQYGYFSFTLPKGKHVLFITSAGMKSTKRQVMLYSDGELNVELKNGIISLKEVVVTGERNTIENLQTGFANLNIKNIRQIPSVMGEADIMKIALTLPGVQTVGEGAAGFNVRGGSADQNLVLLNDVPVYNTNHLFGFFSVFNPDVIASANLYKSGIGANYGGRIASVFDVALRDGNKKKFTYKGGISPVTLKLTVEGPIKKDTSSYLVGLRSTYSDWILSLLDDPDFRNSEGGFSDLVGKVSHKIDDNNTLILSAYHSRDRFKLNSDSLYRYFNSNAALQWRHTFSKKLHAISSIAYANYNYQLSSDQNPVNAFKIDYNINHYALKTEFNYFPKERANVKFGVSSTLYDLQPGRKKPLGDQSLILPIDLNKEKGLETAIFGGYEYELTNRFSVYGGLRLSVFNSLGPGQSFSYQPNTPKEEEFVTDTTFHSNNEFIKTYVGPELRLSGRYKLGEDLSVKFSYDRMNQYIHVLSNTTAISPIDTWRLSSAAIKPQIGNQYSIGLYKTFFGTSMEMSIEGYYKTVNNVLEYKDGADLLLNEVLETDIVPAKGRAYGVEVLLKRKSGKFSGWLSYTYSRSEIQANGTFASERINGGRFYPSNFDKPHSAVLVSNYKINRRVNISFNVTYSTGRPATFPITKYEFKDKPRVLYGNRNEFRIPDYFRTDIAFNFDGNHRVHKRIDGSWSLSVYNLTSRANAYSVFFRAEGNEINGYKLSIFKNAIPTITYHFKLK</sequence>
<evidence type="ECO:0000256" key="8">
    <source>
        <dbReference type="ARBA" id="ARBA00023077"/>
    </source>
</evidence>
<evidence type="ECO:0000256" key="9">
    <source>
        <dbReference type="ARBA" id="ARBA00023136"/>
    </source>
</evidence>
<gene>
    <name evidence="12" type="ORF">QQ020_03095</name>
</gene>
<feature type="domain" description="TonB-dependent receptor plug" evidence="11">
    <location>
        <begin position="280"/>
        <end position="357"/>
    </location>
</feature>
<dbReference type="Gene3D" id="2.40.170.20">
    <property type="entry name" value="TonB-dependent receptor, beta-barrel domain"/>
    <property type="match status" value="1"/>
</dbReference>
<keyword evidence="10" id="KW-0998">Cell outer membrane</keyword>
<evidence type="ECO:0000256" key="7">
    <source>
        <dbReference type="ARBA" id="ARBA00023065"/>
    </source>
</evidence>
<keyword evidence="5" id="KW-0812">Transmembrane</keyword>
<keyword evidence="13" id="KW-1185">Reference proteome</keyword>
<evidence type="ECO:0000256" key="1">
    <source>
        <dbReference type="ARBA" id="ARBA00004571"/>
    </source>
</evidence>
<dbReference type="PANTHER" id="PTHR32552">
    <property type="entry name" value="FERRICHROME IRON RECEPTOR-RELATED"/>
    <property type="match status" value="1"/>
</dbReference>
<dbReference type="SUPFAM" id="SSF56935">
    <property type="entry name" value="Porins"/>
    <property type="match status" value="1"/>
</dbReference>
<keyword evidence="8" id="KW-0798">TonB box</keyword>
<proteinExistence type="predicted"/>
<dbReference type="Pfam" id="PF13715">
    <property type="entry name" value="CarbopepD_reg_2"/>
    <property type="match status" value="1"/>
</dbReference>
<evidence type="ECO:0000256" key="5">
    <source>
        <dbReference type="ARBA" id="ARBA00022692"/>
    </source>
</evidence>
<keyword evidence="9" id="KW-0472">Membrane</keyword>
<dbReference type="InterPro" id="IPR039426">
    <property type="entry name" value="TonB-dep_rcpt-like"/>
</dbReference>
<comment type="subcellular location">
    <subcellularLocation>
        <location evidence="1">Cell outer membrane</location>
        <topology evidence="1">Multi-pass membrane protein</topology>
    </subcellularLocation>
</comment>
<evidence type="ECO:0000256" key="6">
    <source>
        <dbReference type="ARBA" id="ARBA00023004"/>
    </source>
</evidence>
<accession>A0ABT8KZV2</accession>
<dbReference type="RefSeq" id="WP_346756348.1">
    <property type="nucleotide sequence ID" value="NZ_JAUJEB010000001.1"/>
</dbReference>
<comment type="caution">
    <text evidence="12">The sequence shown here is derived from an EMBL/GenBank/DDBJ whole genome shotgun (WGS) entry which is preliminary data.</text>
</comment>
<dbReference type="Gene3D" id="2.60.40.1120">
    <property type="entry name" value="Carboxypeptidase-like, regulatory domain"/>
    <property type="match status" value="1"/>
</dbReference>
<protein>
    <submittedName>
        <fullName evidence="12">TonB-dependent receptor</fullName>
    </submittedName>
</protein>
<evidence type="ECO:0000256" key="3">
    <source>
        <dbReference type="ARBA" id="ARBA00022452"/>
    </source>
</evidence>
<dbReference type="Proteomes" id="UP001172083">
    <property type="component" value="Unassembled WGS sequence"/>
</dbReference>
<keyword evidence="7" id="KW-0406">Ion transport</keyword>
<dbReference type="PANTHER" id="PTHR32552:SF81">
    <property type="entry name" value="TONB-DEPENDENT OUTER MEMBRANE RECEPTOR"/>
    <property type="match status" value="1"/>
</dbReference>
<evidence type="ECO:0000259" key="11">
    <source>
        <dbReference type="Pfam" id="PF07715"/>
    </source>
</evidence>
<keyword evidence="6" id="KW-0408">Iron</keyword>
<reference evidence="12" key="1">
    <citation type="submission" date="2023-06" db="EMBL/GenBank/DDBJ databases">
        <title>Genomic of Agaribacillus aureum.</title>
        <authorList>
            <person name="Wang G."/>
        </authorList>
    </citation>
    <scope>NUCLEOTIDE SEQUENCE</scope>
    <source>
        <strain evidence="12">BMA12</strain>
    </source>
</reference>
<evidence type="ECO:0000313" key="13">
    <source>
        <dbReference type="Proteomes" id="UP001172083"/>
    </source>
</evidence>
<dbReference type="Pfam" id="PF07715">
    <property type="entry name" value="Plug"/>
    <property type="match status" value="1"/>
</dbReference>
<evidence type="ECO:0000256" key="2">
    <source>
        <dbReference type="ARBA" id="ARBA00022448"/>
    </source>
</evidence>
<evidence type="ECO:0000256" key="4">
    <source>
        <dbReference type="ARBA" id="ARBA00022496"/>
    </source>
</evidence>